<keyword evidence="3" id="KW-1185">Reference proteome</keyword>
<evidence type="ECO:0000259" key="1">
    <source>
        <dbReference type="Pfam" id="PF13358"/>
    </source>
</evidence>
<gene>
    <name evidence="2" type="primary">TCB1_2</name>
    <name evidence="2" type="ORF">TNCV_4827701</name>
</gene>
<feature type="domain" description="Tc1-like transposase DDE" evidence="1">
    <location>
        <begin position="76"/>
        <end position="128"/>
    </location>
</feature>
<evidence type="ECO:0000313" key="3">
    <source>
        <dbReference type="Proteomes" id="UP000887159"/>
    </source>
</evidence>
<sequence length="167" mass="19841">MWKYGKSRRDLTISVVDGSIHLSKVLLITLKLQGFTHRNLVQVFHQDSQSEKNEESSTKLSLGSSFRFQHDNDLKHTAKIVKLWLLYNIQNQLHTPPQSPDLNPIERLWDLRERKIRQHNISRKDTLKSVFKDEWEEISAEETTKLVNSMLKRLQEVHERRGYPYSY</sequence>
<dbReference type="AlphaFoldDB" id="A0A8X6SLX2"/>
<dbReference type="EMBL" id="BMAU01021330">
    <property type="protein sequence ID" value="GFY14566.1"/>
    <property type="molecule type" value="Genomic_DNA"/>
</dbReference>
<proteinExistence type="predicted"/>
<dbReference type="Proteomes" id="UP000887159">
    <property type="component" value="Unassembled WGS sequence"/>
</dbReference>
<dbReference type="GO" id="GO:0003676">
    <property type="term" value="F:nucleic acid binding"/>
    <property type="evidence" value="ECO:0007669"/>
    <property type="project" value="InterPro"/>
</dbReference>
<organism evidence="2 3">
    <name type="scientific">Trichonephila clavipes</name>
    <name type="common">Golden silk orbweaver</name>
    <name type="synonym">Nephila clavipes</name>
    <dbReference type="NCBI Taxonomy" id="2585209"/>
    <lineage>
        <taxon>Eukaryota</taxon>
        <taxon>Metazoa</taxon>
        <taxon>Ecdysozoa</taxon>
        <taxon>Arthropoda</taxon>
        <taxon>Chelicerata</taxon>
        <taxon>Arachnida</taxon>
        <taxon>Araneae</taxon>
        <taxon>Araneomorphae</taxon>
        <taxon>Entelegynae</taxon>
        <taxon>Araneoidea</taxon>
        <taxon>Nephilidae</taxon>
        <taxon>Trichonephila</taxon>
    </lineage>
</organism>
<name>A0A8X6SLX2_TRICX</name>
<protein>
    <submittedName>
        <fullName evidence="2">Transposable element Tcb1 transposase</fullName>
    </submittedName>
</protein>
<dbReference type="InterPro" id="IPR038717">
    <property type="entry name" value="Tc1-like_DDE_dom"/>
</dbReference>
<evidence type="ECO:0000313" key="2">
    <source>
        <dbReference type="EMBL" id="GFY14566.1"/>
    </source>
</evidence>
<dbReference type="InterPro" id="IPR036397">
    <property type="entry name" value="RNaseH_sf"/>
</dbReference>
<dbReference type="Gene3D" id="3.30.420.10">
    <property type="entry name" value="Ribonuclease H-like superfamily/Ribonuclease H"/>
    <property type="match status" value="1"/>
</dbReference>
<dbReference type="Pfam" id="PF13358">
    <property type="entry name" value="DDE_3"/>
    <property type="match status" value="1"/>
</dbReference>
<comment type="caution">
    <text evidence="2">The sequence shown here is derived from an EMBL/GenBank/DDBJ whole genome shotgun (WGS) entry which is preliminary data.</text>
</comment>
<accession>A0A8X6SLX2</accession>
<reference evidence="2" key="1">
    <citation type="submission" date="2020-08" db="EMBL/GenBank/DDBJ databases">
        <title>Multicomponent nature underlies the extraordinary mechanical properties of spider dragline silk.</title>
        <authorList>
            <person name="Kono N."/>
            <person name="Nakamura H."/>
            <person name="Mori M."/>
            <person name="Yoshida Y."/>
            <person name="Ohtoshi R."/>
            <person name="Malay A.D."/>
            <person name="Moran D.A.P."/>
            <person name="Tomita M."/>
            <person name="Numata K."/>
            <person name="Arakawa K."/>
        </authorList>
    </citation>
    <scope>NUCLEOTIDE SEQUENCE</scope>
</reference>